<dbReference type="EMBL" id="LGRN01000052">
    <property type="protein sequence ID" value="OJD17873.1"/>
    <property type="molecule type" value="Genomic_DNA"/>
</dbReference>
<dbReference type="GO" id="GO:0005739">
    <property type="term" value="C:mitochondrion"/>
    <property type="evidence" value="ECO:0007669"/>
    <property type="project" value="UniProtKB-SubCell"/>
</dbReference>
<proteinExistence type="predicted"/>
<keyword evidence="7" id="KW-1185">Reference proteome</keyword>
<dbReference type="InterPro" id="IPR011990">
    <property type="entry name" value="TPR-like_helical_dom_sf"/>
</dbReference>
<keyword evidence="2" id="KW-0677">Repeat</keyword>
<sequence length="807" mass="93154">MRGIGFRSEALSSHFVCPSCCTRLVGDRSLRRSAVRAGHRTRYVTQQSRKVSTEAYSPWLFNQMRTAWNSSKRKDMEVPESPFLMQALSFNLDTQRRTETDLKQHNGRPRKSYTSQLMDTYNSTENGILDYLDRERPDMAVFAFLGPEQIQSITYNLPGPAFAAALALLTPSHFIEPHKKLHRKFHPAVAHAKGYKTLEVIFDEFKRVLHFAVERRRAAGFTLGIAEYTHLLDCARSMGDADMADWLWHDMTVDQIEPTTACYNNYMESKCWHHAYVPKEKFNLRFTPWVYRKRSYINKNPGYQGYTTGGEDGVRQQVLRLYDEMIANGQQPDEATYVNVMIASSREGHIVAVENVLKTVWNIDVELIMTREDPANIPPVTEFSPTSPLHPTSRLLYAVAHIFGSNNDLSTALQLVDFISTQYNTPIPDSVWLELIEWSYVLSVKRWGPRAVENSVGKVPKETVRTLFDTMTSNPYNVKPTIPLYDMLISTSWSRCNLEQTVRYMREGYTLFQETLRRRNVAKHAFVDHLLRLLPENIRSQVTLKKTYQRLLGNLRKSGLGTPTRNFTVSRPNLIGSSDTTREARKAQSQMDRAKKLMRYWREDCKAQTTGKPPSYLSKRWVKKHLKRLNSLEGEQEQPPNPDEPDKPYTPNPDEPDTSSINLSMIKEYRAMKAAFNLEQLKTGRDASFIERWVRLLIIGRRWVQDTDHWERRLLPSFLQEWEAFLPENTYYKISGGIVEFLPISFWPHGKRERPEKGVNDMELDLDEPDENVFLTDVFEVIGEHPNASWEYSSGPEVYGADAAGAC</sequence>
<evidence type="ECO:0000256" key="4">
    <source>
        <dbReference type="ARBA" id="ARBA00023128"/>
    </source>
</evidence>
<evidence type="ECO:0000256" key="2">
    <source>
        <dbReference type="ARBA" id="ARBA00022737"/>
    </source>
</evidence>
<name>A0A1J9PN58_9EURO</name>
<comment type="subcellular location">
    <subcellularLocation>
        <location evidence="1">Mitochondrion</location>
    </subcellularLocation>
</comment>
<dbReference type="Proteomes" id="UP000182235">
    <property type="component" value="Unassembled WGS sequence"/>
</dbReference>
<feature type="compositionally biased region" description="Polar residues" evidence="5">
    <location>
        <begin position="563"/>
        <end position="579"/>
    </location>
</feature>
<feature type="region of interest" description="Disordered" evidence="5">
    <location>
        <begin position="563"/>
        <end position="593"/>
    </location>
</feature>
<dbReference type="PANTHER" id="PTHR47447">
    <property type="entry name" value="OS03G0856100 PROTEIN"/>
    <property type="match status" value="1"/>
</dbReference>
<reference evidence="6 7" key="1">
    <citation type="submission" date="2015-07" db="EMBL/GenBank/DDBJ databases">
        <title>Emmonsia species relationships and genome sequence.</title>
        <authorList>
            <consortium name="The Broad Institute Genomics Platform"/>
            <person name="Cuomo C.A."/>
            <person name="Munoz J.F."/>
            <person name="Imamovic A."/>
            <person name="Priest M.E."/>
            <person name="Young S."/>
            <person name="Clay O.K."/>
            <person name="McEwen J.G."/>
        </authorList>
    </citation>
    <scope>NUCLEOTIDE SEQUENCE [LARGE SCALE GENOMIC DNA]</scope>
    <source>
        <strain evidence="6 7">UAMH 9510</strain>
    </source>
</reference>
<accession>A0A1J9PN58</accession>
<evidence type="ECO:0000256" key="1">
    <source>
        <dbReference type="ARBA" id="ARBA00004173"/>
    </source>
</evidence>
<keyword evidence="4" id="KW-0496">Mitochondrion</keyword>
<dbReference type="OrthoDB" id="185373at2759"/>
<dbReference type="AlphaFoldDB" id="A0A1J9PN58"/>
<keyword evidence="3" id="KW-0809">Transit peptide</keyword>
<dbReference type="Gene3D" id="1.25.40.10">
    <property type="entry name" value="Tetratricopeptide repeat domain"/>
    <property type="match status" value="1"/>
</dbReference>
<dbReference type="InterPro" id="IPR024319">
    <property type="entry name" value="ATPase_expression_mit"/>
</dbReference>
<dbReference type="Pfam" id="PF12921">
    <property type="entry name" value="ATP13"/>
    <property type="match status" value="1"/>
</dbReference>
<organism evidence="6 7">
    <name type="scientific">Emergomyces pasteurianus Ep9510</name>
    <dbReference type="NCBI Taxonomy" id="1447872"/>
    <lineage>
        <taxon>Eukaryota</taxon>
        <taxon>Fungi</taxon>
        <taxon>Dikarya</taxon>
        <taxon>Ascomycota</taxon>
        <taxon>Pezizomycotina</taxon>
        <taxon>Eurotiomycetes</taxon>
        <taxon>Eurotiomycetidae</taxon>
        <taxon>Onygenales</taxon>
        <taxon>Ajellomycetaceae</taxon>
        <taxon>Emergomyces</taxon>
    </lineage>
</organism>
<evidence type="ECO:0008006" key="8">
    <source>
        <dbReference type="Google" id="ProtNLM"/>
    </source>
</evidence>
<feature type="compositionally biased region" description="Basic and acidic residues" evidence="5">
    <location>
        <begin position="580"/>
        <end position="593"/>
    </location>
</feature>
<comment type="caution">
    <text evidence="6">The sequence shown here is derived from an EMBL/GenBank/DDBJ whole genome shotgun (WGS) entry which is preliminary data.</text>
</comment>
<evidence type="ECO:0000313" key="6">
    <source>
        <dbReference type="EMBL" id="OJD17873.1"/>
    </source>
</evidence>
<evidence type="ECO:0000313" key="7">
    <source>
        <dbReference type="Proteomes" id="UP000182235"/>
    </source>
</evidence>
<feature type="region of interest" description="Disordered" evidence="5">
    <location>
        <begin position="630"/>
        <end position="660"/>
    </location>
</feature>
<evidence type="ECO:0000256" key="3">
    <source>
        <dbReference type="ARBA" id="ARBA00022946"/>
    </source>
</evidence>
<gene>
    <name evidence="6" type="ORF">AJ78_02045</name>
</gene>
<dbReference type="PANTHER" id="PTHR47447:SF17">
    <property type="entry name" value="OS12G0638900 PROTEIN"/>
    <property type="match status" value="1"/>
</dbReference>
<dbReference type="VEuPathDB" id="FungiDB:AJ78_02045"/>
<dbReference type="STRING" id="1447872.A0A1J9PN58"/>
<evidence type="ECO:0000256" key="5">
    <source>
        <dbReference type="SAM" id="MobiDB-lite"/>
    </source>
</evidence>
<protein>
    <recommendedName>
        <fullName evidence="8">ATPase expression protein 2, mitochondrial</fullName>
    </recommendedName>
</protein>